<gene>
    <name evidence="1" type="ORF">N8T08_004788</name>
</gene>
<organism evidence="1 2">
    <name type="scientific">Aspergillus melleus</name>
    <dbReference type="NCBI Taxonomy" id="138277"/>
    <lineage>
        <taxon>Eukaryota</taxon>
        <taxon>Fungi</taxon>
        <taxon>Dikarya</taxon>
        <taxon>Ascomycota</taxon>
        <taxon>Pezizomycotina</taxon>
        <taxon>Eurotiomycetes</taxon>
        <taxon>Eurotiomycetidae</taxon>
        <taxon>Eurotiales</taxon>
        <taxon>Aspergillaceae</taxon>
        <taxon>Aspergillus</taxon>
        <taxon>Aspergillus subgen. Circumdati</taxon>
    </lineage>
</organism>
<protein>
    <submittedName>
        <fullName evidence="1">Uncharacterized protein</fullName>
    </submittedName>
</protein>
<dbReference type="EMBL" id="JAOPJF010000028">
    <property type="protein sequence ID" value="KAK1144777.1"/>
    <property type="molecule type" value="Genomic_DNA"/>
</dbReference>
<name>A0ACC3B2Z8_9EURO</name>
<evidence type="ECO:0000313" key="1">
    <source>
        <dbReference type="EMBL" id="KAK1144777.1"/>
    </source>
</evidence>
<comment type="caution">
    <text evidence="1">The sequence shown here is derived from an EMBL/GenBank/DDBJ whole genome shotgun (WGS) entry which is preliminary data.</text>
</comment>
<dbReference type="Proteomes" id="UP001177260">
    <property type="component" value="Unassembled WGS sequence"/>
</dbReference>
<proteinExistence type="predicted"/>
<reference evidence="1 2" key="1">
    <citation type="journal article" date="2023" name="ACS Omega">
        <title>Identification of the Neoaspergillic Acid Biosynthesis Gene Cluster by Establishing an In Vitro CRISPR-Ribonucleoprotein Genetic System in Aspergillus melleus.</title>
        <authorList>
            <person name="Yuan B."/>
            <person name="Grau M.F."/>
            <person name="Murata R.M."/>
            <person name="Torok T."/>
            <person name="Venkateswaran K."/>
            <person name="Stajich J.E."/>
            <person name="Wang C.C.C."/>
        </authorList>
    </citation>
    <scope>NUCLEOTIDE SEQUENCE [LARGE SCALE GENOMIC DNA]</scope>
    <source>
        <strain evidence="1 2">IMV 1140</strain>
    </source>
</reference>
<accession>A0ACC3B2Z8</accession>
<sequence>MRGRQTDALRLIQSESDDERKPSLSPDSPDPASTMVVAQSPPIFGPDRPFPSHIVDLLKEYHRHNGPRPPQFAYKGRPSSPSKVFDRQGKEVDLSLFSIVEPCPYRVLVLRRPGVRDTLVACHLPYSSKYGTYLMAWMGVEKGYETDCCAVRIFNRDLNAIRFSHQVWTALDDMRMKSQGVTQTTDTTLKNKRVETPRSSRATGVNGAANSRSANTSTNRNTEAANKTATSMSSGNGHAGTDSGSEYETYSGTDDSSEEETSDEEEVVSLPPAKKVKTAPETPTARSTQGSAVFKLVSYKSGAIRCFPLEECKTGKDLFQKARDFFRLFDRKVDVKILSCQISSRPEQHYLFEGSEGEFALLVEQVKGTQAGGRCTVEIGHVLSC</sequence>
<keyword evidence="2" id="KW-1185">Reference proteome</keyword>
<evidence type="ECO:0000313" key="2">
    <source>
        <dbReference type="Proteomes" id="UP001177260"/>
    </source>
</evidence>